<sequence length="202" mass="23902">MEYNEENLEIILSNITEFNDIRLSDIPDIDLYMDQVTTLFDMKLKSLKRDENDKIMTKTMVNNYAKGKFFPAVKGKKYNKEQIILLEIIYNLKQSLSLLDIETILTPIMESIHKEDNRFPSVEDLYGTFLNIKEIQLESFHEEFKKLRDIIKEKSEKLEGEDVQLKELILLIFTLISKANMEKRMAEKLIDNFLKDNKLLLK</sequence>
<name>A0A0D1BV27_CLOBO</name>
<gene>
    <name evidence="1" type="ORF">N495_08355</name>
</gene>
<dbReference type="Pfam" id="PF08876">
    <property type="entry name" value="DUF1836"/>
    <property type="match status" value="1"/>
</dbReference>
<dbReference type="AlphaFoldDB" id="A0A0D1BV27"/>
<evidence type="ECO:0000313" key="1">
    <source>
        <dbReference type="EMBL" id="KIS23607.1"/>
    </source>
</evidence>
<dbReference type="RefSeq" id="WP_043031878.1">
    <property type="nucleotide sequence ID" value="NZ_JXSU01000007.1"/>
</dbReference>
<dbReference type="InterPro" id="IPR014975">
    <property type="entry name" value="DUF1836"/>
</dbReference>
<protein>
    <recommendedName>
        <fullName evidence="3">DUF1836 domain-containing protein</fullName>
    </recommendedName>
</protein>
<dbReference type="PANTHER" id="PTHR40056">
    <property type="entry name" value="HYPOTHETICAL CYTOSOLIC PROTEIN"/>
    <property type="match status" value="1"/>
</dbReference>
<dbReference type="Proteomes" id="UP000032250">
    <property type="component" value="Unassembled WGS sequence"/>
</dbReference>
<dbReference type="HOGENOM" id="CLU_085303_0_1_9"/>
<dbReference type="OrthoDB" id="3191472at2"/>
<dbReference type="PANTHER" id="PTHR40056:SF1">
    <property type="entry name" value="DUF1836 DOMAIN-CONTAINING PROTEIN"/>
    <property type="match status" value="1"/>
</dbReference>
<dbReference type="PATRIC" id="fig|1379739.3.peg.2018"/>
<organism evidence="1 2">
    <name type="scientific">Clostridium botulinum B2 450</name>
    <dbReference type="NCBI Taxonomy" id="1379739"/>
    <lineage>
        <taxon>Bacteria</taxon>
        <taxon>Bacillati</taxon>
        <taxon>Bacillota</taxon>
        <taxon>Clostridia</taxon>
        <taxon>Eubacteriales</taxon>
        <taxon>Clostridiaceae</taxon>
        <taxon>Clostridium</taxon>
    </lineage>
</organism>
<evidence type="ECO:0008006" key="3">
    <source>
        <dbReference type="Google" id="ProtNLM"/>
    </source>
</evidence>
<reference evidence="1 2" key="1">
    <citation type="submission" date="2014-06" db="EMBL/GenBank/DDBJ databases">
        <title>Genome characterization of distinct group I Clostridium botulinum lineages.</title>
        <authorList>
            <person name="Giordani F."/>
            <person name="Anselmo A."/>
            <person name="Fillo S."/>
            <person name="Palozzi A.M."/>
            <person name="Fortunato A."/>
            <person name="Gentile B."/>
            <person name="Ciammaruconi A."/>
            <person name="Anniballi F."/>
            <person name="De Medici D."/>
            <person name="Lista F."/>
        </authorList>
    </citation>
    <scope>NUCLEOTIDE SEQUENCE [LARGE SCALE GENOMIC DNA]</scope>
    <source>
        <strain evidence="1 2">B2 450</strain>
    </source>
</reference>
<proteinExistence type="predicted"/>
<dbReference type="EMBL" id="JXSU01000007">
    <property type="protein sequence ID" value="KIS23607.1"/>
    <property type="molecule type" value="Genomic_DNA"/>
</dbReference>
<evidence type="ECO:0000313" key="2">
    <source>
        <dbReference type="Proteomes" id="UP000032250"/>
    </source>
</evidence>
<accession>A0A0D1BV27</accession>
<comment type="caution">
    <text evidence="1">The sequence shown here is derived from an EMBL/GenBank/DDBJ whole genome shotgun (WGS) entry which is preliminary data.</text>
</comment>